<reference evidence="2 3" key="1">
    <citation type="submission" date="2016-12" db="EMBL/GenBank/DDBJ databases">
        <authorList>
            <person name="Song W.-J."/>
            <person name="Kurnit D.M."/>
        </authorList>
    </citation>
    <scope>NUCLEOTIDE SEQUENCE [LARGE SCALE GENOMIC DNA]</scope>
    <source>
        <strain evidence="2 3">175</strain>
    </source>
</reference>
<dbReference type="Proteomes" id="UP000192923">
    <property type="component" value="Unassembled WGS sequence"/>
</dbReference>
<feature type="chain" id="PRO_5011007570" description="DUF2066 domain-containing protein" evidence="1">
    <location>
        <begin position="21"/>
        <end position="346"/>
    </location>
</feature>
<dbReference type="AlphaFoldDB" id="A0A1Y6CYS0"/>
<name>A0A1Y6CYS0_9GAMM</name>
<sequence length="346" mass="38287">MRPFLACLALAAWFGPTAPAAEIEGLYRSETAVRSRAEAARAEDIRAALGRVLKRLVRPNDLDSATVRGLLTKPQEYVEEFDYTLRGEGPLATPILRVDFDPARLDGELRRHGIPVWGAERPELLVWLAVRDKQGVWSSAAEILPQADRLLGGFAAERGLPLSLPLWDLPDRQALDWNDINTGNAERIRLAAQRYETDTVLTGRLSPVADDTWEAEWRLYSARAPERWQSKTATLADTLAAGIETTYARLLTQSVPRDTTPASVELHITGLESLDDANQIAAYLEKLSPVNRLEWLAVGTGEAAFKLVVRGGREALRQTLNLSHRLKPQDGETTGGAGPLIYRWTP</sequence>
<feature type="signal peptide" evidence="1">
    <location>
        <begin position="1"/>
        <end position="20"/>
    </location>
</feature>
<dbReference type="InterPro" id="IPR018642">
    <property type="entry name" value="DUF2066"/>
</dbReference>
<evidence type="ECO:0000313" key="2">
    <source>
        <dbReference type="EMBL" id="SMF95446.1"/>
    </source>
</evidence>
<evidence type="ECO:0000256" key="1">
    <source>
        <dbReference type="SAM" id="SignalP"/>
    </source>
</evidence>
<keyword evidence="1" id="KW-0732">Signal</keyword>
<dbReference type="STRING" id="1760988.SAMN02949497_2810"/>
<dbReference type="Pfam" id="PF09839">
    <property type="entry name" value="DUF2066"/>
    <property type="match status" value="1"/>
</dbReference>
<dbReference type="RefSeq" id="WP_176225236.1">
    <property type="nucleotide sequence ID" value="NZ_FXAM01000001.1"/>
</dbReference>
<organism evidence="2 3">
    <name type="scientific">Methylomagnum ishizawai</name>
    <dbReference type="NCBI Taxonomy" id="1760988"/>
    <lineage>
        <taxon>Bacteria</taxon>
        <taxon>Pseudomonadati</taxon>
        <taxon>Pseudomonadota</taxon>
        <taxon>Gammaproteobacteria</taxon>
        <taxon>Methylococcales</taxon>
        <taxon>Methylococcaceae</taxon>
        <taxon>Methylomagnum</taxon>
    </lineage>
</organism>
<evidence type="ECO:0008006" key="4">
    <source>
        <dbReference type="Google" id="ProtNLM"/>
    </source>
</evidence>
<dbReference type="EMBL" id="FXAM01000001">
    <property type="protein sequence ID" value="SMF95446.1"/>
    <property type="molecule type" value="Genomic_DNA"/>
</dbReference>
<protein>
    <recommendedName>
        <fullName evidence="4">DUF2066 domain-containing protein</fullName>
    </recommendedName>
</protein>
<evidence type="ECO:0000313" key="3">
    <source>
        <dbReference type="Proteomes" id="UP000192923"/>
    </source>
</evidence>
<proteinExistence type="predicted"/>
<gene>
    <name evidence="2" type="ORF">SAMN02949497_2810</name>
</gene>
<accession>A0A1Y6CYS0</accession>
<keyword evidence="3" id="KW-1185">Reference proteome</keyword>